<dbReference type="PANTHER" id="PTHR43396">
    <property type="entry name" value="FLAVOHEMOPROTEIN"/>
    <property type="match status" value="1"/>
</dbReference>
<dbReference type="GO" id="GO:0071949">
    <property type="term" value="F:FAD binding"/>
    <property type="evidence" value="ECO:0007669"/>
    <property type="project" value="TreeGrafter"/>
</dbReference>
<dbReference type="PROSITE" id="PS01033">
    <property type="entry name" value="GLOBIN"/>
    <property type="match status" value="1"/>
</dbReference>
<keyword evidence="1" id="KW-0813">Transport</keyword>
<organism evidence="3 4">
    <name type="scientific">Aeromonas caviae</name>
    <name type="common">Aeromonas punctata</name>
    <dbReference type="NCBI Taxonomy" id="648"/>
    <lineage>
        <taxon>Bacteria</taxon>
        <taxon>Pseudomonadati</taxon>
        <taxon>Pseudomonadota</taxon>
        <taxon>Gammaproteobacteria</taxon>
        <taxon>Aeromonadales</taxon>
        <taxon>Aeromonadaceae</taxon>
        <taxon>Aeromonas</taxon>
    </lineage>
</organism>
<proteinExistence type="inferred from homology"/>
<gene>
    <name evidence="3" type="ORF">KAM343_27250</name>
</gene>
<keyword evidence="1" id="KW-0561">Oxygen transport</keyword>
<dbReference type="Gene3D" id="1.10.490.10">
    <property type="entry name" value="Globins"/>
    <property type="match status" value="1"/>
</dbReference>
<dbReference type="InterPro" id="IPR012292">
    <property type="entry name" value="Globin/Proto"/>
</dbReference>
<dbReference type="EMBL" id="BPNI01000056">
    <property type="protein sequence ID" value="GJA41929.1"/>
    <property type="molecule type" value="Genomic_DNA"/>
</dbReference>
<dbReference type="GO" id="GO:0020037">
    <property type="term" value="F:heme binding"/>
    <property type="evidence" value="ECO:0007669"/>
    <property type="project" value="InterPro"/>
</dbReference>
<keyword evidence="1" id="KW-0349">Heme</keyword>
<dbReference type="GO" id="GO:0005344">
    <property type="term" value="F:oxygen carrier activity"/>
    <property type="evidence" value="ECO:0007669"/>
    <property type="project" value="UniProtKB-KW"/>
</dbReference>
<reference evidence="3" key="1">
    <citation type="submission" date="2021-07" db="EMBL/GenBank/DDBJ databases">
        <title>Draft genome sequence of carbapenem-resistant Aeromonas spp. in Japan.</title>
        <authorList>
            <person name="Maehana S."/>
            <person name="Suzuki M."/>
            <person name="Kitasato H."/>
        </authorList>
    </citation>
    <scope>NUCLEOTIDE SEQUENCE</scope>
    <source>
        <strain evidence="3">KAM343</strain>
    </source>
</reference>
<evidence type="ECO:0000313" key="4">
    <source>
        <dbReference type="Proteomes" id="UP000886939"/>
    </source>
</evidence>
<dbReference type="AlphaFoldDB" id="A0AAV4YLM7"/>
<dbReference type="SUPFAM" id="SSF46458">
    <property type="entry name" value="Globin-like"/>
    <property type="match status" value="1"/>
</dbReference>
<dbReference type="PANTHER" id="PTHR43396:SF6">
    <property type="entry name" value="ABL201WP"/>
    <property type="match status" value="1"/>
</dbReference>
<accession>A0AAV4YLM7</accession>
<keyword evidence="1" id="KW-0479">Metal-binding</keyword>
<dbReference type="InterPro" id="IPR000971">
    <property type="entry name" value="Globin"/>
</dbReference>
<dbReference type="GO" id="GO:0008941">
    <property type="term" value="F:nitric oxide dioxygenase NAD(P)H activity"/>
    <property type="evidence" value="ECO:0007669"/>
    <property type="project" value="TreeGrafter"/>
</dbReference>
<dbReference type="GO" id="GO:0019825">
    <property type="term" value="F:oxygen binding"/>
    <property type="evidence" value="ECO:0007669"/>
    <property type="project" value="InterPro"/>
</dbReference>
<dbReference type="InterPro" id="IPR009050">
    <property type="entry name" value="Globin-like_sf"/>
</dbReference>
<dbReference type="GO" id="GO:0071500">
    <property type="term" value="P:cellular response to nitrosative stress"/>
    <property type="evidence" value="ECO:0007669"/>
    <property type="project" value="TreeGrafter"/>
</dbReference>
<feature type="domain" description="Globin" evidence="2">
    <location>
        <begin position="15"/>
        <end position="149"/>
    </location>
</feature>
<dbReference type="GO" id="GO:0046210">
    <property type="term" value="P:nitric oxide catabolic process"/>
    <property type="evidence" value="ECO:0007669"/>
    <property type="project" value="TreeGrafter"/>
</dbReference>
<evidence type="ECO:0000259" key="2">
    <source>
        <dbReference type="PROSITE" id="PS01033"/>
    </source>
</evidence>
<comment type="caution">
    <text evidence="3">The sequence shown here is derived from an EMBL/GenBank/DDBJ whole genome shotgun (WGS) entry which is preliminary data.</text>
</comment>
<sequence length="156" mass="17865">MDYYFHDIAREGNIDMTFEQIELVQKAWGRVSALNNSYVQEVYEELFRLSPELRALFPPHQELPVAKVSDTLNTVITSLSQLDALGFIIRDLGRRHQRFNVQPHQFALLKQALTQVLARRLGSGFTPALAQAWSQMYDEIAALMLDGMTQHTELTT</sequence>
<evidence type="ECO:0000256" key="1">
    <source>
        <dbReference type="RuleBase" id="RU000356"/>
    </source>
</evidence>
<evidence type="ECO:0000313" key="3">
    <source>
        <dbReference type="EMBL" id="GJA41929.1"/>
    </source>
</evidence>
<dbReference type="Pfam" id="PF00042">
    <property type="entry name" value="Globin"/>
    <property type="match status" value="1"/>
</dbReference>
<dbReference type="Proteomes" id="UP000886939">
    <property type="component" value="Unassembled WGS sequence"/>
</dbReference>
<keyword evidence="1" id="KW-0408">Iron</keyword>
<comment type="similarity">
    <text evidence="1">Belongs to the globin family.</text>
</comment>
<name>A0AAV4YLM7_AERCA</name>
<protein>
    <recommendedName>
        <fullName evidence="2">Globin domain-containing protein</fullName>
    </recommendedName>
</protein>